<dbReference type="AlphaFoldDB" id="A0A1W7A8U1"/>
<dbReference type="EMBL" id="CP021059">
    <property type="protein sequence ID" value="ARQ06029.1"/>
    <property type="molecule type" value="Genomic_DNA"/>
</dbReference>
<dbReference type="RefSeq" id="WP_086041720.1">
    <property type="nucleotide sequence ID" value="NZ_CBCRZA010000003.1"/>
</dbReference>
<gene>
    <name evidence="5" type="ORF">MCCS_03610</name>
</gene>
<dbReference type="Proteomes" id="UP000194154">
    <property type="component" value="Chromosome"/>
</dbReference>
<dbReference type="Gene3D" id="3.40.50.2300">
    <property type="match status" value="1"/>
</dbReference>
<keyword evidence="2" id="KW-0238">DNA-binding</keyword>
<dbReference type="GeneID" id="35294511"/>
<reference evidence="5 6" key="1">
    <citation type="journal article" date="2017" name="Int. J. Syst. Evol. Microbiol.">
        <title>Macrococcus canis sp. nov., a skin bacterium associated with infections in dogs.</title>
        <authorList>
            <person name="Gobeli Brawand S."/>
            <person name="Cotting K."/>
            <person name="Gomez-Sanz E."/>
            <person name="Collaud A."/>
            <person name="Thomann A."/>
            <person name="Brodard I."/>
            <person name="Rodriguez-Campos S."/>
            <person name="Strauss C."/>
            <person name="Perreten V."/>
        </authorList>
    </citation>
    <scope>NUCLEOTIDE SEQUENCE [LARGE SCALE GENOMIC DNA]</scope>
    <source>
        <strain evidence="5 6">KM45013</strain>
    </source>
</reference>
<accession>A0A1W7A8U1</accession>
<feature type="domain" description="Transcriptional regulator LacI/GalR-like sensor" evidence="4">
    <location>
        <begin position="19"/>
        <end position="69"/>
    </location>
</feature>
<keyword evidence="6" id="KW-1185">Reference proteome</keyword>
<dbReference type="OrthoDB" id="9798934at2"/>
<keyword evidence="1" id="KW-0805">Transcription regulation</keyword>
<sequence>MVYAGNDYVSAGIQSVLGQNIDLIGIDNQDICLVTSPPLNSIAIPIDQMAKDASGFLIHHLKDKTVRPIHKIYSGIITENKIMKK</sequence>
<evidence type="ECO:0000256" key="2">
    <source>
        <dbReference type="ARBA" id="ARBA00023125"/>
    </source>
</evidence>
<dbReference type="SUPFAM" id="SSF53822">
    <property type="entry name" value="Periplasmic binding protein-like I"/>
    <property type="match status" value="1"/>
</dbReference>
<dbReference type="KEGG" id="mcak:MCCS_03610"/>
<evidence type="ECO:0000313" key="6">
    <source>
        <dbReference type="Proteomes" id="UP000194154"/>
    </source>
</evidence>
<dbReference type="GO" id="GO:0003677">
    <property type="term" value="F:DNA binding"/>
    <property type="evidence" value="ECO:0007669"/>
    <property type="project" value="UniProtKB-KW"/>
</dbReference>
<dbReference type="InterPro" id="IPR028082">
    <property type="entry name" value="Peripla_BP_I"/>
</dbReference>
<keyword evidence="3" id="KW-0804">Transcription</keyword>
<name>A0A1W7A8U1_9STAP</name>
<evidence type="ECO:0000313" key="5">
    <source>
        <dbReference type="EMBL" id="ARQ06029.1"/>
    </source>
</evidence>
<proteinExistence type="predicted"/>
<dbReference type="Pfam" id="PF13377">
    <property type="entry name" value="Peripla_BP_3"/>
    <property type="match status" value="1"/>
</dbReference>
<evidence type="ECO:0000256" key="3">
    <source>
        <dbReference type="ARBA" id="ARBA00023163"/>
    </source>
</evidence>
<organism evidence="5 6">
    <name type="scientific">Macrococcoides canis</name>
    <dbReference type="NCBI Taxonomy" id="1855823"/>
    <lineage>
        <taxon>Bacteria</taxon>
        <taxon>Bacillati</taxon>
        <taxon>Bacillota</taxon>
        <taxon>Bacilli</taxon>
        <taxon>Bacillales</taxon>
        <taxon>Staphylococcaceae</taxon>
        <taxon>Macrococcoides</taxon>
    </lineage>
</organism>
<protein>
    <recommendedName>
        <fullName evidence="4">Transcriptional regulator LacI/GalR-like sensor domain-containing protein</fullName>
    </recommendedName>
</protein>
<evidence type="ECO:0000259" key="4">
    <source>
        <dbReference type="Pfam" id="PF13377"/>
    </source>
</evidence>
<evidence type="ECO:0000256" key="1">
    <source>
        <dbReference type="ARBA" id="ARBA00023015"/>
    </source>
</evidence>
<dbReference type="InterPro" id="IPR046335">
    <property type="entry name" value="LacI/GalR-like_sensor"/>
</dbReference>